<gene>
    <name evidence="1" type="ORF">Pla52n_51470</name>
</gene>
<dbReference type="Proteomes" id="UP000320176">
    <property type="component" value="Unassembled WGS sequence"/>
</dbReference>
<proteinExistence type="predicted"/>
<sequence length="452" mass="50818">MVLHSKLSTQLRRAGFRLVVLTPDSGAGSIKAFQSDQLATESVAFQKTHLLMTLNDARRYLREPIQENAALWSRHQYVASGLAGNYAKYRAWMNHAAHRLLFRRQFVHRAFDAVDRKFHRRAALVDKLRSISPSLVVSTYPVDPFEISGLLAAKELGIKTVGHLLSWDNITCKGRFTAVPDYFVSWGPVMSEEIEQHYGVDCDRIFPVGVPHFDAHREEIDPSLNSDVLQDLGLDPGKPYLFLGMSAPIFAPHEIDVVQWLADNVSTGRFGDDMQLVIRPHPQNVTGNMADVSWLDRLKAMRSSRVALNLPLLSQRGLSWDLETRDLTVLVNLLAGCSICLNSGSTLSIDALAHNKPVVLTMFDADRTDLPWWQSASRIREYPHYKKLIEMGGVSPVDSFAQLEAEIDAYLTDPDRNHQQRAETLARECRAIDGLSCERVATAFDRILEMGN</sequence>
<dbReference type="Gene3D" id="3.40.50.12580">
    <property type="match status" value="1"/>
</dbReference>
<name>A0A5C6AGR0_9BACT</name>
<organism evidence="1 2">
    <name type="scientific">Stieleria varia</name>
    <dbReference type="NCBI Taxonomy" id="2528005"/>
    <lineage>
        <taxon>Bacteria</taxon>
        <taxon>Pseudomonadati</taxon>
        <taxon>Planctomycetota</taxon>
        <taxon>Planctomycetia</taxon>
        <taxon>Pirellulales</taxon>
        <taxon>Pirellulaceae</taxon>
        <taxon>Stieleria</taxon>
    </lineage>
</organism>
<dbReference type="AlphaFoldDB" id="A0A5C6AGR0"/>
<dbReference type="RefSeq" id="WP_146522163.1">
    <property type="nucleotide sequence ID" value="NZ_CP151726.1"/>
</dbReference>
<dbReference type="SUPFAM" id="SSF53756">
    <property type="entry name" value="UDP-Glycosyltransferase/glycogen phosphorylase"/>
    <property type="match status" value="1"/>
</dbReference>
<dbReference type="EMBL" id="SJPN01000006">
    <property type="protein sequence ID" value="TWT98630.1"/>
    <property type="molecule type" value="Genomic_DNA"/>
</dbReference>
<dbReference type="Gene3D" id="3.40.50.2000">
    <property type="entry name" value="Glycogen Phosphorylase B"/>
    <property type="match status" value="1"/>
</dbReference>
<protein>
    <submittedName>
        <fullName evidence="1">Uncharacterized protein</fullName>
    </submittedName>
</protein>
<evidence type="ECO:0000313" key="2">
    <source>
        <dbReference type="Proteomes" id="UP000320176"/>
    </source>
</evidence>
<comment type="caution">
    <text evidence="1">The sequence shown here is derived from an EMBL/GenBank/DDBJ whole genome shotgun (WGS) entry which is preliminary data.</text>
</comment>
<accession>A0A5C6AGR0</accession>
<dbReference type="OrthoDB" id="913551at2"/>
<reference evidence="1 2" key="1">
    <citation type="submission" date="2019-02" db="EMBL/GenBank/DDBJ databases">
        <title>Deep-cultivation of Planctomycetes and their phenomic and genomic characterization uncovers novel biology.</title>
        <authorList>
            <person name="Wiegand S."/>
            <person name="Jogler M."/>
            <person name="Boedeker C."/>
            <person name="Pinto D."/>
            <person name="Vollmers J."/>
            <person name="Rivas-Marin E."/>
            <person name="Kohn T."/>
            <person name="Peeters S.H."/>
            <person name="Heuer A."/>
            <person name="Rast P."/>
            <person name="Oberbeckmann S."/>
            <person name="Bunk B."/>
            <person name="Jeske O."/>
            <person name="Meyerdierks A."/>
            <person name="Storesund J.E."/>
            <person name="Kallscheuer N."/>
            <person name="Luecker S."/>
            <person name="Lage O.M."/>
            <person name="Pohl T."/>
            <person name="Merkel B.J."/>
            <person name="Hornburger P."/>
            <person name="Mueller R.-W."/>
            <person name="Bruemmer F."/>
            <person name="Labrenz M."/>
            <person name="Spormann A.M."/>
            <person name="Op Den Camp H."/>
            <person name="Overmann J."/>
            <person name="Amann R."/>
            <person name="Jetten M.S.M."/>
            <person name="Mascher T."/>
            <person name="Medema M.H."/>
            <person name="Devos D.P."/>
            <person name="Kaster A.-K."/>
            <person name="Ovreas L."/>
            <person name="Rohde M."/>
            <person name="Galperin M.Y."/>
            <person name="Jogler C."/>
        </authorList>
    </citation>
    <scope>NUCLEOTIDE SEQUENCE [LARGE SCALE GENOMIC DNA]</scope>
    <source>
        <strain evidence="1 2">Pla52n</strain>
    </source>
</reference>
<evidence type="ECO:0000313" key="1">
    <source>
        <dbReference type="EMBL" id="TWT98630.1"/>
    </source>
</evidence>
<keyword evidence="2" id="KW-1185">Reference proteome</keyword>
<dbReference type="InterPro" id="IPR043148">
    <property type="entry name" value="TagF_C"/>
</dbReference>